<accession>X0WDJ0</accession>
<proteinExistence type="predicted"/>
<comment type="caution">
    <text evidence="1">The sequence shown here is derived from an EMBL/GenBank/DDBJ whole genome shotgun (WGS) entry which is preliminary data.</text>
</comment>
<organism evidence="1">
    <name type="scientific">marine sediment metagenome</name>
    <dbReference type="NCBI Taxonomy" id="412755"/>
    <lineage>
        <taxon>unclassified sequences</taxon>
        <taxon>metagenomes</taxon>
        <taxon>ecological metagenomes</taxon>
    </lineage>
</organism>
<sequence>LDLAQDQEITIVLDAFELADVGNYELHLQRNLAAYRELICGTSGSDEHLPF</sequence>
<dbReference type="EMBL" id="BARS01047679">
    <property type="protein sequence ID" value="GAG29019.1"/>
    <property type="molecule type" value="Genomic_DNA"/>
</dbReference>
<protein>
    <submittedName>
        <fullName evidence="1">Uncharacterized protein</fullName>
    </submittedName>
</protein>
<feature type="non-terminal residue" evidence="1">
    <location>
        <position position="1"/>
    </location>
</feature>
<dbReference type="AlphaFoldDB" id="X0WDJ0"/>
<name>X0WDJ0_9ZZZZ</name>
<reference evidence="1" key="1">
    <citation type="journal article" date="2014" name="Front. Microbiol.">
        <title>High frequency of phylogenetically diverse reductive dehalogenase-homologous genes in deep subseafloor sedimentary metagenomes.</title>
        <authorList>
            <person name="Kawai M."/>
            <person name="Futagami T."/>
            <person name="Toyoda A."/>
            <person name="Takaki Y."/>
            <person name="Nishi S."/>
            <person name="Hori S."/>
            <person name="Arai W."/>
            <person name="Tsubouchi T."/>
            <person name="Morono Y."/>
            <person name="Uchiyama I."/>
            <person name="Ito T."/>
            <person name="Fujiyama A."/>
            <person name="Inagaki F."/>
            <person name="Takami H."/>
        </authorList>
    </citation>
    <scope>NUCLEOTIDE SEQUENCE</scope>
    <source>
        <strain evidence="1">Expedition CK06-06</strain>
    </source>
</reference>
<gene>
    <name evidence="1" type="ORF">S01H1_71588</name>
</gene>
<evidence type="ECO:0000313" key="1">
    <source>
        <dbReference type="EMBL" id="GAG29019.1"/>
    </source>
</evidence>